<sequence length="73" mass="7608">MKFSLATLLFTASLALASPVPDVQPTSFVIPQQEQECPCAQGFVMNAAGNCVSPTLCVLDLFHKTGAPSAPQA</sequence>
<gene>
    <name evidence="2" type="ORF">S40285_10549</name>
</gene>
<keyword evidence="1" id="KW-0732">Signal</keyword>
<dbReference type="InParanoid" id="A0A084Q8Z5"/>
<protein>
    <recommendedName>
        <fullName evidence="4">Extracellular membrane protein CFEM domain-containing protein</fullName>
    </recommendedName>
</protein>
<dbReference type="HOGENOM" id="CLU_176479_0_0_1"/>
<organism evidence="2 3">
    <name type="scientific">Stachybotrys chlorohalonatus (strain IBT 40285)</name>
    <dbReference type="NCBI Taxonomy" id="1283841"/>
    <lineage>
        <taxon>Eukaryota</taxon>
        <taxon>Fungi</taxon>
        <taxon>Dikarya</taxon>
        <taxon>Ascomycota</taxon>
        <taxon>Pezizomycotina</taxon>
        <taxon>Sordariomycetes</taxon>
        <taxon>Hypocreomycetidae</taxon>
        <taxon>Hypocreales</taxon>
        <taxon>Stachybotryaceae</taxon>
        <taxon>Stachybotrys</taxon>
    </lineage>
</organism>
<keyword evidence="3" id="KW-1185">Reference proteome</keyword>
<dbReference type="AlphaFoldDB" id="A0A084Q8Z5"/>
<proteinExistence type="predicted"/>
<feature type="chain" id="PRO_5001779028" description="Extracellular membrane protein CFEM domain-containing protein" evidence="1">
    <location>
        <begin position="18"/>
        <end position="73"/>
    </location>
</feature>
<evidence type="ECO:0000313" key="2">
    <source>
        <dbReference type="EMBL" id="KFA60430.1"/>
    </source>
</evidence>
<accession>A0A084Q8Z5</accession>
<dbReference type="EMBL" id="KL660926">
    <property type="protein sequence ID" value="KFA60430.1"/>
    <property type="molecule type" value="Genomic_DNA"/>
</dbReference>
<dbReference type="Proteomes" id="UP000028524">
    <property type="component" value="Unassembled WGS sequence"/>
</dbReference>
<feature type="signal peptide" evidence="1">
    <location>
        <begin position="1"/>
        <end position="17"/>
    </location>
</feature>
<evidence type="ECO:0000313" key="3">
    <source>
        <dbReference type="Proteomes" id="UP000028524"/>
    </source>
</evidence>
<dbReference type="InterPro" id="IPR036084">
    <property type="entry name" value="Ser_inhib-like_sf"/>
</dbReference>
<dbReference type="Gene3D" id="2.10.25.10">
    <property type="entry name" value="Laminin"/>
    <property type="match status" value="1"/>
</dbReference>
<evidence type="ECO:0008006" key="4">
    <source>
        <dbReference type="Google" id="ProtNLM"/>
    </source>
</evidence>
<reference evidence="2 3" key="1">
    <citation type="journal article" date="2014" name="BMC Genomics">
        <title>Comparative genome sequencing reveals chemotype-specific gene clusters in the toxigenic black mold Stachybotrys.</title>
        <authorList>
            <person name="Semeiks J."/>
            <person name="Borek D."/>
            <person name="Otwinowski Z."/>
            <person name="Grishin N.V."/>
        </authorList>
    </citation>
    <scope>NUCLEOTIDE SEQUENCE [LARGE SCALE GENOMIC DNA]</scope>
    <source>
        <strain evidence="2 3">IBT 40285</strain>
    </source>
</reference>
<name>A0A084Q8Z5_STAC4</name>
<evidence type="ECO:0000256" key="1">
    <source>
        <dbReference type="SAM" id="SignalP"/>
    </source>
</evidence>
<dbReference type="SUPFAM" id="SSF57567">
    <property type="entry name" value="Serine protease inhibitors"/>
    <property type="match status" value="1"/>
</dbReference>